<accession>A4J973</accession>
<evidence type="ECO:0000259" key="2">
    <source>
        <dbReference type="PROSITE" id="PS50994"/>
    </source>
</evidence>
<gene>
    <name evidence="3" type="ordered locus">Dred_3124</name>
</gene>
<dbReference type="OrthoDB" id="9813126at2"/>
<dbReference type="GO" id="GO:0003676">
    <property type="term" value="F:nucleic acid binding"/>
    <property type="evidence" value="ECO:0007669"/>
    <property type="project" value="InterPro"/>
</dbReference>
<dbReference type="InterPro" id="IPR036397">
    <property type="entry name" value="RNaseH_sf"/>
</dbReference>
<dbReference type="PANTHER" id="PTHR46889:SF4">
    <property type="entry name" value="TRANSPOSASE INSO FOR INSERTION SEQUENCE ELEMENT IS911B-RELATED"/>
    <property type="match status" value="1"/>
</dbReference>
<evidence type="ECO:0000313" key="4">
    <source>
        <dbReference type="Proteomes" id="UP000001556"/>
    </source>
</evidence>
<dbReference type="GO" id="GO:0015074">
    <property type="term" value="P:DNA integration"/>
    <property type="evidence" value="ECO:0007669"/>
    <property type="project" value="InterPro"/>
</dbReference>
<feature type="region of interest" description="Disordered" evidence="1">
    <location>
        <begin position="44"/>
        <end position="64"/>
    </location>
</feature>
<name>A4J973_DESRM</name>
<proteinExistence type="predicted"/>
<sequence>MISVSDRKKAISLIKEAVANGAREPEACKVLGITQRTLQRWRSSLTPIEDQRKNAKRPEPANKLSIDERQAIIETANQPEFKSLPPSQIVPRLADQGIYLASESTFYRVLKENNMQHHRGRAKKPCAKPISTHCATSPNQVWMWDITWLPGPAKGIFFYLYLILDLFSRKIVAWDIWTEESSENASILVRRAIMSEKRTLANEPLVLHSDNVNIAIGKSQLCHIFEPLMTSN</sequence>
<keyword evidence="4" id="KW-1185">Reference proteome</keyword>
<dbReference type="eggNOG" id="COG2801">
    <property type="taxonomic scope" value="Bacteria"/>
</dbReference>
<dbReference type="InterPro" id="IPR009057">
    <property type="entry name" value="Homeodomain-like_sf"/>
</dbReference>
<dbReference type="KEGG" id="drm:Dred_3124"/>
<dbReference type="InterPro" id="IPR050900">
    <property type="entry name" value="Transposase_IS3/IS150/IS904"/>
</dbReference>
<dbReference type="Pfam" id="PF00665">
    <property type="entry name" value="rve"/>
    <property type="match status" value="1"/>
</dbReference>
<dbReference type="Proteomes" id="UP000001556">
    <property type="component" value="Chromosome"/>
</dbReference>
<dbReference type="STRING" id="349161.Dred_3124"/>
<dbReference type="RefSeq" id="WP_011879414.1">
    <property type="nucleotide sequence ID" value="NC_009253.1"/>
</dbReference>
<feature type="compositionally biased region" description="Basic and acidic residues" evidence="1">
    <location>
        <begin position="49"/>
        <end position="64"/>
    </location>
</feature>
<feature type="domain" description="Integrase catalytic" evidence="2">
    <location>
        <begin position="134"/>
        <end position="232"/>
    </location>
</feature>
<dbReference type="EMBL" id="CP000612">
    <property type="protein sequence ID" value="ABO51626.1"/>
    <property type="molecule type" value="Genomic_DNA"/>
</dbReference>
<dbReference type="PANTHER" id="PTHR46889">
    <property type="entry name" value="TRANSPOSASE INSF FOR INSERTION SEQUENCE IS3B-RELATED"/>
    <property type="match status" value="1"/>
</dbReference>
<dbReference type="HOGENOM" id="CLU_043663_2_0_9"/>
<dbReference type="InterPro" id="IPR001584">
    <property type="entry name" value="Integrase_cat-core"/>
</dbReference>
<dbReference type="SUPFAM" id="SSF53098">
    <property type="entry name" value="Ribonuclease H-like"/>
    <property type="match status" value="1"/>
</dbReference>
<evidence type="ECO:0000256" key="1">
    <source>
        <dbReference type="SAM" id="MobiDB-lite"/>
    </source>
</evidence>
<dbReference type="PROSITE" id="PS50994">
    <property type="entry name" value="INTEGRASE"/>
    <property type="match status" value="1"/>
</dbReference>
<protein>
    <recommendedName>
        <fullName evidence="2">Integrase catalytic domain-containing protein</fullName>
    </recommendedName>
</protein>
<evidence type="ECO:0000313" key="3">
    <source>
        <dbReference type="EMBL" id="ABO51626.1"/>
    </source>
</evidence>
<organism evidence="3 4">
    <name type="scientific">Desulforamulus reducens (strain ATCC BAA-1160 / DSM 100696 / MI-1)</name>
    <name type="common">Desulfotomaculum reducens</name>
    <dbReference type="NCBI Taxonomy" id="349161"/>
    <lineage>
        <taxon>Bacteria</taxon>
        <taxon>Bacillati</taxon>
        <taxon>Bacillota</taxon>
        <taxon>Clostridia</taxon>
        <taxon>Eubacteriales</taxon>
        <taxon>Peptococcaceae</taxon>
        <taxon>Desulforamulus</taxon>
    </lineage>
</organism>
<dbReference type="SUPFAM" id="SSF46689">
    <property type="entry name" value="Homeodomain-like"/>
    <property type="match status" value="1"/>
</dbReference>
<dbReference type="AlphaFoldDB" id="A4J973"/>
<dbReference type="InterPro" id="IPR012337">
    <property type="entry name" value="RNaseH-like_sf"/>
</dbReference>
<dbReference type="Gene3D" id="3.30.420.10">
    <property type="entry name" value="Ribonuclease H-like superfamily/Ribonuclease H"/>
    <property type="match status" value="1"/>
</dbReference>
<reference evidence="3 4" key="1">
    <citation type="submission" date="2007-03" db="EMBL/GenBank/DDBJ databases">
        <title>Complete sequence of Desulfotomaculum reducens MI-1.</title>
        <authorList>
            <consortium name="US DOE Joint Genome Institute"/>
            <person name="Copeland A."/>
            <person name="Lucas S."/>
            <person name="Lapidus A."/>
            <person name="Barry K."/>
            <person name="Detter J.C."/>
            <person name="Glavina del Rio T."/>
            <person name="Hammon N."/>
            <person name="Israni S."/>
            <person name="Dalin E."/>
            <person name="Tice H."/>
            <person name="Pitluck S."/>
            <person name="Sims D."/>
            <person name="Brettin T."/>
            <person name="Bruce D."/>
            <person name="Han C."/>
            <person name="Tapia R."/>
            <person name="Schmutz J."/>
            <person name="Larimer F."/>
            <person name="Land M."/>
            <person name="Hauser L."/>
            <person name="Kyrpides N."/>
            <person name="Kim E."/>
            <person name="Tebo B.M."/>
            <person name="Richardson P."/>
        </authorList>
    </citation>
    <scope>NUCLEOTIDE SEQUENCE [LARGE SCALE GENOMIC DNA]</scope>
    <source>
        <strain evidence="3 4">MI-1</strain>
    </source>
</reference>